<accession>A0A379X2Q7</accession>
<keyword evidence="1" id="KW-0472">Membrane</keyword>
<gene>
    <name evidence="2" type="ORF">NCTC8261_06665</name>
</gene>
<evidence type="ECO:0000313" key="3">
    <source>
        <dbReference type="Proteomes" id="UP000254712"/>
    </source>
</evidence>
<reference evidence="2 3" key="1">
    <citation type="submission" date="2018-06" db="EMBL/GenBank/DDBJ databases">
        <authorList>
            <consortium name="Pathogen Informatics"/>
            <person name="Doyle S."/>
        </authorList>
    </citation>
    <scope>NUCLEOTIDE SEQUENCE [LARGE SCALE GENOMIC DNA]</scope>
    <source>
        <strain evidence="2 3">NCTC8261</strain>
    </source>
</reference>
<dbReference type="AlphaFoldDB" id="A0A379X2Q7"/>
<protein>
    <submittedName>
        <fullName evidence="2">Uncharacterized protein</fullName>
    </submittedName>
</protein>
<organism evidence="2 3">
    <name type="scientific">Salmonella enterica I</name>
    <dbReference type="NCBI Taxonomy" id="59201"/>
    <lineage>
        <taxon>Bacteria</taxon>
        <taxon>Pseudomonadati</taxon>
        <taxon>Pseudomonadota</taxon>
        <taxon>Gammaproteobacteria</taxon>
        <taxon>Enterobacterales</taxon>
        <taxon>Enterobacteriaceae</taxon>
        <taxon>Salmonella</taxon>
    </lineage>
</organism>
<keyword evidence="1" id="KW-1133">Transmembrane helix</keyword>
<proteinExistence type="predicted"/>
<evidence type="ECO:0000313" key="2">
    <source>
        <dbReference type="EMBL" id="SUH40281.1"/>
    </source>
</evidence>
<dbReference type="AntiFam" id="ANF00222">
    <property type="entry name" value="Shadow ORF (opposite groL1)"/>
</dbReference>
<dbReference type="Proteomes" id="UP000254712">
    <property type="component" value="Unassembled WGS sequence"/>
</dbReference>
<sequence>MHSVVIIRPATEAAYCSAERVTLVGSRIPIIDHVAVFFSCCVVTVVTVAAFNGVSDNRRLFAAVQHDLTQRSFHCAQRNFDTHVLVFVLAFQVSNLEATRIKRNATTSNHAFFYRSTGRVQGIFNAGFLLFHFNFGRSAQL</sequence>
<keyword evidence="1" id="KW-0812">Transmembrane</keyword>
<feature type="transmembrane region" description="Helical" evidence="1">
    <location>
        <begin position="30"/>
        <end position="51"/>
    </location>
</feature>
<dbReference type="EMBL" id="UGXT01000002">
    <property type="protein sequence ID" value="SUH40281.1"/>
    <property type="molecule type" value="Genomic_DNA"/>
</dbReference>
<name>A0A379X2Q7_SALET</name>
<evidence type="ECO:0000256" key="1">
    <source>
        <dbReference type="SAM" id="Phobius"/>
    </source>
</evidence>